<evidence type="ECO:0008006" key="3">
    <source>
        <dbReference type="Google" id="ProtNLM"/>
    </source>
</evidence>
<dbReference type="EMBL" id="FRCJ01000004">
    <property type="protein sequence ID" value="SHM58376.1"/>
    <property type="molecule type" value="Genomic_DNA"/>
</dbReference>
<sequence length="124" mass="14486">MLSDKGTNIFSEIGKFFKENDATSAMNAIIDMTKALRLSEKRLFSSESRCNCKLTQLQVLGLLMLFPCFMIRNAYNYGKSSLCGLFDCRKDVFYRFISNESYDWRKILATVSLQLWNKTQYRSR</sequence>
<dbReference type="AlphaFoldDB" id="A0A1M7JZC8"/>
<accession>A0A1M7JZC8</accession>
<protein>
    <recommendedName>
        <fullName evidence="3">Transposase</fullName>
    </recommendedName>
</protein>
<reference evidence="1 2" key="1">
    <citation type="submission" date="2016-11" db="EMBL/GenBank/DDBJ databases">
        <authorList>
            <person name="Jaros S."/>
            <person name="Januszkiewicz K."/>
            <person name="Wedrychowicz H."/>
        </authorList>
    </citation>
    <scope>NUCLEOTIDE SEQUENCE [LARGE SCALE GENOMIC DNA]</scope>
    <source>
        <strain evidence="1 2">BPI-34</strain>
    </source>
</reference>
<evidence type="ECO:0000313" key="2">
    <source>
        <dbReference type="Proteomes" id="UP000184280"/>
    </source>
</evidence>
<dbReference type="Proteomes" id="UP000184280">
    <property type="component" value="Unassembled WGS sequence"/>
</dbReference>
<proteinExistence type="predicted"/>
<gene>
    <name evidence="1" type="ORF">SAMN04488494_2220</name>
</gene>
<evidence type="ECO:0000313" key="1">
    <source>
        <dbReference type="EMBL" id="SHM58376.1"/>
    </source>
</evidence>
<organism evidence="1 2">
    <name type="scientific">Xylanibacter ruminicola</name>
    <name type="common">Prevotella ruminicola</name>
    <dbReference type="NCBI Taxonomy" id="839"/>
    <lineage>
        <taxon>Bacteria</taxon>
        <taxon>Pseudomonadati</taxon>
        <taxon>Bacteroidota</taxon>
        <taxon>Bacteroidia</taxon>
        <taxon>Bacteroidales</taxon>
        <taxon>Prevotellaceae</taxon>
        <taxon>Xylanibacter</taxon>
    </lineage>
</organism>
<name>A0A1M7JZC8_XYLRU</name>